<comment type="caution">
    <text evidence="2">The sequence shown here is derived from an EMBL/GenBank/DDBJ whole genome shotgun (WGS) entry which is preliminary data.</text>
</comment>
<keyword evidence="1" id="KW-1133">Transmembrane helix</keyword>
<sequence length="71" mass="8498">MHRAVKFSAFTYIGPTYIFEMKKIFRIIAKIVGLQIKNRCKEKQSLGYAFLMINQLFFLLLFRFVVFIARE</sequence>
<accession>A0A9X7GTP6</accession>
<gene>
    <name evidence="2" type="ORF">COC69_25875</name>
</gene>
<evidence type="ECO:0000256" key="1">
    <source>
        <dbReference type="SAM" id="Phobius"/>
    </source>
</evidence>
<dbReference type="Proteomes" id="UP000224203">
    <property type="component" value="Unassembled WGS sequence"/>
</dbReference>
<dbReference type="EMBL" id="NULI01000160">
    <property type="protein sequence ID" value="PGS70602.1"/>
    <property type="molecule type" value="Genomic_DNA"/>
</dbReference>
<organism evidence="2 3">
    <name type="scientific">Bacillus cereus</name>
    <dbReference type="NCBI Taxonomy" id="1396"/>
    <lineage>
        <taxon>Bacteria</taxon>
        <taxon>Bacillati</taxon>
        <taxon>Bacillota</taxon>
        <taxon>Bacilli</taxon>
        <taxon>Bacillales</taxon>
        <taxon>Bacillaceae</taxon>
        <taxon>Bacillus</taxon>
        <taxon>Bacillus cereus group</taxon>
    </lineage>
</organism>
<dbReference type="AlphaFoldDB" id="A0A9X7GTP6"/>
<keyword evidence="1" id="KW-0812">Transmembrane</keyword>
<proteinExistence type="predicted"/>
<evidence type="ECO:0000313" key="3">
    <source>
        <dbReference type="Proteomes" id="UP000224203"/>
    </source>
</evidence>
<feature type="transmembrane region" description="Helical" evidence="1">
    <location>
        <begin position="46"/>
        <end position="69"/>
    </location>
</feature>
<protein>
    <submittedName>
        <fullName evidence="2">Uncharacterized protein</fullName>
    </submittedName>
</protein>
<name>A0A9X7GTP6_BACCE</name>
<evidence type="ECO:0000313" key="2">
    <source>
        <dbReference type="EMBL" id="PGS70602.1"/>
    </source>
</evidence>
<reference evidence="2 3" key="1">
    <citation type="submission" date="2017-09" db="EMBL/GenBank/DDBJ databases">
        <title>Large-scale bioinformatics analysis of Bacillus genomes uncovers conserved roles of natural products in bacterial physiology.</title>
        <authorList>
            <consortium name="Agbiome Team Llc"/>
            <person name="Bleich R.M."/>
            <person name="Grubbs K.J."/>
            <person name="Santa Maria K.C."/>
            <person name="Allen S.E."/>
            <person name="Farag S."/>
            <person name="Shank E.A."/>
            <person name="Bowers A."/>
        </authorList>
    </citation>
    <scope>NUCLEOTIDE SEQUENCE [LARGE SCALE GENOMIC DNA]</scope>
    <source>
        <strain evidence="2 3">AFS041711</strain>
    </source>
</reference>
<keyword evidence="1" id="KW-0472">Membrane</keyword>